<reference evidence="3" key="1">
    <citation type="submission" date="2025-08" db="UniProtKB">
        <authorList>
            <consortium name="RefSeq"/>
        </authorList>
    </citation>
    <scope>IDENTIFICATION</scope>
</reference>
<dbReference type="AlphaFoldDB" id="A0A8B6X4H1"/>
<evidence type="ECO:0000313" key="3">
    <source>
        <dbReference type="RefSeq" id="WP_028311623.1"/>
    </source>
</evidence>
<keyword evidence="1" id="KW-1133">Transmembrane helix</keyword>
<feature type="transmembrane region" description="Helical" evidence="1">
    <location>
        <begin position="128"/>
        <end position="150"/>
    </location>
</feature>
<protein>
    <submittedName>
        <fullName evidence="3">Uncharacterized protein</fullName>
    </submittedName>
</protein>
<accession>A0A8B6X4H1</accession>
<dbReference type="OrthoDB" id="288267at2"/>
<proteinExistence type="predicted"/>
<dbReference type="RefSeq" id="WP_028311623.1">
    <property type="nucleotide sequence ID" value="NZ_AXWS01000013.1"/>
</dbReference>
<sequence length="168" mass="17983">MKTWNQALHDSMLSGALASLASALVASWRTKRESGSAPAAMNATSHWYWGDRAAARDEADVKHTALGYATHHGATMVWSTVYEKAFGERAERSAVHALCGGAAVAALACFVDYGLTPKRFTPGFEKRLRMGSMAGVYGALALGLAAASLVRRGRGRAVRPGFLRRVED</sequence>
<keyword evidence="1" id="KW-0812">Transmembrane</keyword>
<name>A0A8B6X4H1_9BURK</name>
<organism evidence="2 3">
    <name type="scientific">Derxia gummosa DSM 723</name>
    <dbReference type="NCBI Taxonomy" id="1121388"/>
    <lineage>
        <taxon>Bacteria</taxon>
        <taxon>Pseudomonadati</taxon>
        <taxon>Pseudomonadota</taxon>
        <taxon>Betaproteobacteria</taxon>
        <taxon>Burkholderiales</taxon>
        <taxon>Alcaligenaceae</taxon>
        <taxon>Derxia</taxon>
    </lineage>
</organism>
<feature type="transmembrane region" description="Helical" evidence="1">
    <location>
        <begin position="94"/>
        <end position="116"/>
    </location>
</feature>
<evidence type="ECO:0000256" key="1">
    <source>
        <dbReference type="SAM" id="Phobius"/>
    </source>
</evidence>
<dbReference type="Proteomes" id="UP000675920">
    <property type="component" value="Unplaced"/>
</dbReference>
<keyword evidence="2" id="KW-1185">Reference proteome</keyword>
<keyword evidence="1" id="KW-0472">Membrane</keyword>
<evidence type="ECO:0000313" key="2">
    <source>
        <dbReference type="Proteomes" id="UP000675920"/>
    </source>
</evidence>